<dbReference type="Gene3D" id="1.10.287.950">
    <property type="entry name" value="Methyl-accepting chemotaxis protein"/>
    <property type="match status" value="1"/>
</dbReference>
<organism evidence="6 7">
    <name type="scientific">Lysinibacillus fusiformis</name>
    <dbReference type="NCBI Taxonomy" id="28031"/>
    <lineage>
        <taxon>Bacteria</taxon>
        <taxon>Bacillati</taxon>
        <taxon>Bacillota</taxon>
        <taxon>Bacilli</taxon>
        <taxon>Bacillales</taxon>
        <taxon>Bacillaceae</taxon>
        <taxon>Lysinibacillus</taxon>
    </lineage>
</organism>
<comment type="similarity">
    <text evidence="2">Belongs to the methyl-accepting chemotaxis (MCP) protein family.</text>
</comment>
<feature type="domain" description="Methyl-accepting transducer" evidence="5">
    <location>
        <begin position="110"/>
        <end position="279"/>
    </location>
</feature>
<dbReference type="InterPro" id="IPR004090">
    <property type="entry name" value="Chemotax_Me-accpt_rcpt"/>
</dbReference>
<dbReference type="Proteomes" id="UP000094784">
    <property type="component" value="Unassembled WGS sequence"/>
</dbReference>
<gene>
    <name evidence="6" type="ORF">BG258_00875</name>
</gene>
<keyword evidence="4" id="KW-0175">Coiled coil</keyword>
<evidence type="ECO:0000256" key="3">
    <source>
        <dbReference type="PROSITE-ProRule" id="PRU00284"/>
    </source>
</evidence>
<dbReference type="Pfam" id="PF00015">
    <property type="entry name" value="MCPsignal"/>
    <property type="match status" value="1"/>
</dbReference>
<dbReference type="PANTHER" id="PTHR32089:SF112">
    <property type="entry name" value="LYSOZYME-LIKE PROTEIN-RELATED"/>
    <property type="match status" value="1"/>
</dbReference>
<accession>A0A1E4R251</accession>
<evidence type="ECO:0000256" key="4">
    <source>
        <dbReference type="SAM" id="Coils"/>
    </source>
</evidence>
<dbReference type="AlphaFoldDB" id="A0A1E4R251"/>
<dbReference type="RefSeq" id="WP_069479814.1">
    <property type="nucleotide sequence ID" value="NZ_JBGOGZ010000006.1"/>
</dbReference>
<sequence length="317" mass="35646">MLTIFQSKREDIEQFKDKIDELNAKLDKKDHEFQIFLNELHKELISTIGQHDIVNHQHVILGEMVTTILNEFNRVESSTIESNTISGHALEKGNSLILSSDEMVSLSIDSKQAVKEVQHVIDELGEQSRKTTNSMNHLSERSKQITDIVKVISEISNQTNLLALNASIEAARAGEHGKGFSVVAEEVRKLAENTKSSTEDIVNLTKKIEDQISEAYDDNKNNMQLVTEGLQKSTDTSEQINALLQIIMNVQGEVKELLHYIDSQKISTEDVMSKFKTTTALFDETNKVLTDHIDESDIVTKKLLEAVEKVKGFPNSI</sequence>
<dbReference type="InterPro" id="IPR004089">
    <property type="entry name" value="MCPsignal_dom"/>
</dbReference>
<proteinExistence type="inferred from homology"/>
<dbReference type="PROSITE" id="PS50111">
    <property type="entry name" value="CHEMOTAXIS_TRANSDUC_2"/>
    <property type="match status" value="1"/>
</dbReference>
<evidence type="ECO:0000256" key="1">
    <source>
        <dbReference type="ARBA" id="ARBA00023224"/>
    </source>
</evidence>
<name>A0A1E4R251_9BACI</name>
<evidence type="ECO:0000256" key="2">
    <source>
        <dbReference type="ARBA" id="ARBA00029447"/>
    </source>
</evidence>
<dbReference type="PRINTS" id="PR00260">
    <property type="entry name" value="CHEMTRNSDUCR"/>
</dbReference>
<dbReference type="SMART" id="SM00283">
    <property type="entry name" value="MA"/>
    <property type="match status" value="1"/>
</dbReference>
<dbReference type="GO" id="GO:0016020">
    <property type="term" value="C:membrane"/>
    <property type="evidence" value="ECO:0007669"/>
    <property type="project" value="InterPro"/>
</dbReference>
<comment type="caution">
    <text evidence="6">The sequence shown here is derived from an EMBL/GenBank/DDBJ whole genome shotgun (WGS) entry which is preliminary data.</text>
</comment>
<evidence type="ECO:0000313" key="7">
    <source>
        <dbReference type="Proteomes" id="UP000094784"/>
    </source>
</evidence>
<dbReference type="PANTHER" id="PTHR32089">
    <property type="entry name" value="METHYL-ACCEPTING CHEMOTAXIS PROTEIN MCPB"/>
    <property type="match status" value="1"/>
</dbReference>
<protein>
    <submittedName>
        <fullName evidence="6">Chemotaxis protein</fullName>
    </submittedName>
</protein>
<reference evidence="6 7" key="1">
    <citation type="submission" date="2016-09" db="EMBL/GenBank/DDBJ databases">
        <title>Draft genome sequence of the soil isolate, Lysinibacillus fusiformis M5, a potential hypoxanthine producer.</title>
        <authorList>
            <person name="Gallegos-Monterrosa R."/>
            <person name="Maroti G."/>
            <person name="Balint B."/>
            <person name="Kovacs A.T."/>
        </authorList>
    </citation>
    <scope>NUCLEOTIDE SEQUENCE [LARGE SCALE GENOMIC DNA]</scope>
    <source>
        <strain evidence="6 7">M5</strain>
    </source>
</reference>
<dbReference type="EMBL" id="MECQ01000001">
    <property type="protein sequence ID" value="ODV54534.1"/>
    <property type="molecule type" value="Genomic_DNA"/>
</dbReference>
<dbReference type="SUPFAM" id="SSF58104">
    <property type="entry name" value="Methyl-accepting chemotaxis protein (MCP) signaling domain"/>
    <property type="match status" value="1"/>
</dbReference>
<feature type="coiled-coil region" evidence="4">
    <location>
        <begin position="5"/>
        <end position="39"/>
    </location>
</feature>
<dbReference type="GO" id="GO:0004888">
    <property type="term" value="F:transmembrane signaling receptor activity"/>
    <property type="evidence" value="ECO:0007669"/>
    <property type="project" value="InterPro"/>
</dbReference>
<dbReference type="GO" id="GO:0007165">
    <property type="term" value="P:signal transduction"/>
    <property type="evidence" value="ECO:0007669"/>
    <property type="project" value="UniProtKB-KW"/>
</dbReference>
<keyword evidence="1 3" id="KW-0807">Transducer</keyword>
<dbReference type="GO" id="GO:0006935">
    <property type="term" value="P:chemotaxis"/>
    <property type="evidence" value="ECO:0007669"/>
    <property type="project" value="InterPro"/>
</dbReference>
<evidence type="ECO:0000259" key="5">
    <source>
        <dbReference type="PROSITE" id="PS50111"/>
    </source>
</evidence>
<evidence type="ECO:0000313" key="6">
    <source>
        <dbReference type="EMBL" id="ODV54534.1"/>
    </source>
</evidence>
<dbReference type="OrthoDB" id="9807021at2"/>